<evidence type="ECO:0000313" key="2">
    <source>
        <dbReference type="EMBL" id="PKA66731.1"/>
    </source>
</evidence>
<dbReference type="InterPro" id="IPR015915">
    <property type="entry name" value="Kelch-typ_b-propeller"/>
</dbReference>
<evidence type="ECO:0000259" key="1">
    <source>
        <dbReference type="SMART" id="SM00256"/>
    </source>
</evidence>
<organism evidence="2 3">
    <name type="scientific">Apostasia shenzhenica</name>
    <dbReference type="NCBI Taxonomy" id="1088818"/>
    <lineage>
        <taxon>Eukaryota</taxon>
        <taxon>Viridiplantae</taxon>
        <taxon>Streptophyta</taxon>
        <taxon>Embryophyta</taxon>
        <taxon>Tracheophyta</taxon>
        <taxon>Spermatophyta</taxon>
        <taxon>Magnoliopsida</taxon>
        <taxon>Liliopsida</taxon>
        <taxon>Asparagales</taxon>
        <taxon>Orchidaceae</taxon>
        <taxon>Apostasioideae</taxon>
        <taxon>Apostasia</taxon>
    </lineage>
</organism>
<dbReference type="EMBL" id="KZ451885">
    <property type="protein sequence ID" value="PKA66731.1"/>
    <property type="molecule type" value="Genomic_DNA"/>
</dbReference>
<dbReference type="SMART" id="SM00256">
    <property type="entry name" value="FBOX"/>
    <property type="match status" value="1"/>
</dbReference>
<dbReference type="PANTHER" id="PTHR46407:SF21">
    <property type="entry name" value="F-BOX_KELCH-REPEAT PROTEIN SKIP20"/>
    <property type="match status" value="1"/>
</dbReference>
<dbReference type="STRING" id="1088818.A0A2I0BG18"/>
<dbReference type="InterPro" id="IPR036047">
    <property type="entry name" value="F-box-like_dom_sf"/>
</dbReference>
<dbReference type="SMART" id="SM00612">
    <property type="entry name" value="Kelch"/>
    <property type="match status" value="2"/>
</dbReference>
<dbReference type="InterPro" id="IPR001810">
    <property type="entry name" value="F-box_dom"/>
</dbReference>
<name>A0A2I0BG18_9ASPA</name>
<dbReference type="GO" id="GO:0080037">
    <property type="term" value="P:negative regulation of cytokinin-activated signaling pathway"/>
    <property type="evidence" value="ECO:0007669"/>
    <property type="project" value="InterPro"/>
</dbReference>
<sequence length="371" mass="39730">MAEYEALMPGLPDDIALHCIARVPHRFHPALRRVCCRWRDLFPSPIFGRLRRTIGAEEDLIFLVQAAVPSAGDPDEQLIKPINAGDLRPPLCAVSVCSAGDGCWRRVVTPEPIPTFAQCAAVDGKLVLVGGWNPETLEPVAGVWVLDLATGEWRAGRPMSAARSFFACAAVGGRVFVAGGHDGSKNALRTAEAYDVVADEWTALPAMAEERDECKGVGIGGKFWVVSGYGTERQGRFDSAAECYDPASGKWLKEEGVWPEEGSSPATCFAGVGRGGLWCVGRQGIREYRGGERRWREEAPAEGVKRGCCAVAIGGGTVADTVFMMGVAGEEDVGNSGYGGWVAEIGSGKWRRIETPAMFSGFAYSTSAVRI</sequence>
<dbReference type="Pfam" id="PF01344">
    <property type="entry name" value="Kelch_1"/>
    <property type="match status" value="2"/>
</dbReference>
<dbReference type="SUPFAM" id="SSF117281">
    <property type="entry name" value="Kelch motif"/>
    <property type="match status" value="1"/>
</dbReference>
<dbReference type="InterPro" id="IPR006652">
    <property type="entry name" value="Kelch_1"/>
</dbReference>
<gene>
    <name evidence="2" type="ORF">AXF42_Ash003386</name>
</gene>
<proteinExistence type="predicted"/>
<reference evidence="2 3" key="1">
    <citation type="journal article" date="2017" name="Nature">
        <title>The Apostasia genome and the evolution of orchids.</title>
        <authorList>
            <person name="Zhang G.Q."/>
            <person name="Liu K.W."/>
            <person name="Li Z."/>
            <person name="Lohaus R."/>
            <person name="Hsiao Y.Y."/>
            <person name="Niu S.C."/>
            <person name="Wang J.Y."/>
            <person name="Lin Y.C."/>
            <person name="Xu Q."/>
            <person name="Chen L.J."/>
            <person name="Yoshida K."/>
            <person name="Fujiwara S."/>
            <person name="Wang Z.W."/>
            <person name="Zhang Y.Q."/>
            <person name="Mitsuda N."/>
            <person name="Wang M."/>
            <person name="Liu G.H."/>
            <person name="Pecoraro L."/>
            <person name="Huang H.X."/>
            <person name="Xiao X.J."/>
            <person name="Lin M."/>
            <person name="Wu X.Y."/>
            <person name="Wu W.L."/>
            <person name="Chen Y.Y."/>
            <person name="Chang S.B."/>
            <person name="Sakamoto S."/>
            <person name="Ohme-Takagi M."/>
            <person name="Yagi M."/>
            <person name="Zeng S.J."/>
            <person name="Shen C.Y."/>
            <person name="Yeh C.M."/>
            <person name="Luo Y.B."/>
            <person name="Tsai W.C."/>
            <person name="Van de Peer Y."/>
            <person name="Liu Z.J."/>
        </authorList>
    </citation>
    <scope>NUCLEOTIDE SEQUENCE [LARGE SCALE GENOMIC DNA]</scope>
    <source>
        <strain evidence="3">cv. Shenzhen</strain>
        <tissue evidence="2">Stem</tissue>
    </source>
</reference>
<dbReference type="AlphaFoldDB" id="A0A2I0BG18"/>
<dbReference type="Pfam" id="PF00646">
    <property type="entry name" value="F-box"/>
    <property type="match status" value="1"/>
</dbReference>
<dbReference type="OrthoDB" id="191037at2759"/>
<evidence type="ECO:0000313" key="3">
    <source>
        <dbReference type="Proteomes" id="UP000236161"/>
    </source>
</evidence>
<dbReference type="InterPro" id="IPR044595">
    <property type="entry name" value="KMD1-4"/>
</dbReference>
<dbReference type="Proteomes" id="UP000236161">
    <property type="component" value="Unassembled WGS sequence"/>
</dbReference>
<dbReference type="GO" id="GO:0005829">
    <property type="term" value="C:cytosol"/>
    <property type="evidence" value="ECO:0007669"/>
    <property type="project" value="TreeGrafter"/>
</dbReference>
<feature type="domain" description="F-box" evidence="1">
    <location>
        <begin position="11"/>
        <end position="51"/>
    </location>
</feature>
<dbReference type="Gene3D" id="2.120.10.80">
    <property type="entry name" value="Kelch-type beta propeller"/>
    <property type="match status" value="1"/>
</dbReference>
<dbReference type="PANTHER" id="PTHR46407">
    <property type="entry name" value="OS02G0208700 PROTEIN"/>
    <property type="match status" value="1"/>
</dbReference>
<dbReference type="CDD" id="cd22152">
    <property type="entry name" value="F-box_AtAFR-like"/>
    <property type="match status" value="1"/>
</dbReference>
<dbReference type="SUPFAM" id="SSF81383">
    <property type="entry name" value="F-box domain"/>
    <property type="match status" value="1"/>
</dbReference>
<keyword evidence="3" id="KW-1185">Reference proteome</keyword>
<protein>
    <submittedName>
        <fullName evidence="2">F-box/kelch-repeat protein</fullName>
    </submittedName>
</protein>
<accession>A0A2I0BG18</accession>
<dbReference type="GO" id="GO:2000762">
    <property type="term" value="P:regulation of phenylpropanoid metabolic process"/>
    <property type="evidence" value="ECO:0007669"/>
    <property type="project" value="InterPro"/>
</dbReference>